<gene>
    <name evidence="3" type="ORF">EYB31_22750</name>
</gene>
<organism evidence="3 4">
    <name type="scientific">Paenibacillus thalictri</name>
    <dbReference type="NCBI Taxonomy" id="2527873"/>
    <lineage>
        <taxon>Bacteria</taxon>
        <taxon>Bacillati</taxon>
        <taxon>Bacillota</taxon>
        <taxon>Bacilli</taxon>
        <taxon>Bacillales</taxon>
        <taxon>Paenibacillaceae</taxon>
        <taxon>Paenibacillus</taxon>
    </lineage>
</organism>
<reference evidence="3 4" key="1">
    <citation type="submission" date="2019-02" db="EMBL/GenBank/DDBJ databases">
        <title>Paenibacillus sp. nov., isolated from surface-sterilized tissue of Thalictrum simplex L.</title>
        <authorList>
            <person name="Tuo L."/>
        </authorList>
    </citation>
    <scope>NUCLEOTIDE SEQUENCE [LARGE SCALE GENOMIC DNA]</scope>
    <source>
        <strain evidence="3 4">N2SHLJ1</strain>
    </source>
</reference>
<evidence type="ECO:0000313" key="3">
    <source>
        <dbReference type="EMBL" id="TBL75240.1"/>
    </source>
</evidence>
<dbReference type="AlphaFoldDB" id="A0A4Q9DLE5"/>
<protein>
    <recommendedName>
        <fullName evidence="5">Extracellular solute-binding protein</fullName>
    </recommendedName>
</protein>
<keyword evidence="2" id="KW-0732">Signal</keyword>
<feature type="compositionally biased region" description="Low complexity" evidence="1">
    <location>
        <begin position="41"/>
        <end position="50"/>
    </location>
</feature>
<dbReference type="Proteomes" id="UP000293142">
    <property type="component" value="Unassembled WGS sequence"/>
</dbReference>
<evidence type="ECO:0000256" key="1">
    <source>
        <dbReference type="SAM" id="MobiDB-lite"/>
    </source>
</evidence>
<dbReference type="PANTHER" id="PTHR43649">
    <property type="entry name" value="ARABINOSE-BINDING PROTEIN-RELATED"/>
    <property type="match status" value="1"/>
</dbReference>
<keyword evidence="4" id="KW-1185">Reference proteome</keyword>
<evidence type="ECO:0000313" key="4">
    <source>
        <dbReference type="Proteomes" id="UP000293142"/>
    </source>
</evidence>
<accession>A0A4Q9DLE5</accession>
<feature type="region of interest" description="Disordered" evidence="1">
    <location>
        <begin position="28"/>
        <end position="50"/>
    </location>
</feature>
<feature type="chain" id="PRO_5039135979" description="Extracellular solute-binding protein" evidence="2">
    <location>
        <begin position="22"/>
        <end position="536"/>
    </location>
</feature>
<dbReference type="SUPFAM" id="SSF53850">
    <property type="entry name" value="Periplasmic binding protein-like II"/>
    <property type="match status" value="1"/>
</dbReference>
<dbReference type="PANTHER" id="PTHR43649:SF12">
    <property type="entry name" value="DIACETYLCHITOBIOSE BINDING PROTEIN DASA"/>
    <property type="match status" value="1"/>
</dbReference>
<sequence>MKKKLNVLPVVAISIGLLLTAAGCSGGTQTAKTPEAKPADPKAAAAGEAPKNAEPVKFTVMLRATPEFSPDNNPWVQEINKKANAQITWNAVPLANIWEKRNVLLASGDYPEVIILDTPYDTMYKQMVKNKVLLPLDDYLKDAPNIMKYSNKASLDAVKDPDGKTYMIPRSTIVREDFMAIRKDWREKLKLPVPKTIADWRAFFKAVATQDPDGNGKADTYGTTESSEMMSLQASNNLEFFARAWHADKQWYDNGSGEVAYGIFAKDGRFKYALDFYRQLMLDKSLDPDLITNKGIGAKMDKFNKGTTASMRTFAGNLDAQLLNVVKKVQPSAEVELVEFPTAPESDQVKNEKLVSTNSGLYNAWGLTTKAKGKEKEIIKAFDWMLSDEGWNVLKNGVEGVHYKKENGNIVRLEPEYGNFSKWIGHLAMFRRPNDEELWLKKVVPELYPYQKEWLDKSIKYVETNYKQNGLLGIVSEKETEFYKKDIYTKKFAEVTAKIVYGELPLTAWDDFLKEVYAAGWEDVTKDYNDYYKAHK</sequence>
<dbReference type="RefSeq" id="WP_131015729.1">
    <property type="nucleotide sequence ID" value="NZ_SIRE01000017.1"/>
</dbReference>
<evidence type="ECO:0008006" key="5">
    <source>
        <dbReference type="Google" id="ProtNLM"/>
    </source>
</evidence>
<comment type="caution">
    <text evidence="3">The sequence shown here is derived from an EMBL/GenBank/DDBJ whole genome shotgun (WGS) entry which is preliminary data.</text>
</comment>
<dbReference type="EMBL" id="SIRE01000017">
    <property type="protein sequence ID" value="TBL75240.1"/>
    <property type="molecule type" value="Genomic_DNA"/>
</dbReference>
<feature type="signal peptide" evidence="2">
    <location>
        <begin position="1"/>
        <end position="21"/>
    </location>
</feature>
<dbReference type="PROSITE" id="PS51257">
    <property type="entry name" value="PROKAR_LIPOPROTEIN"/>
    <property type="match status" value="1"/>
</dbReference>
<dbReference type="InterPro" id="IPR050490">
    <property type="entry name" value="Bact_solute-bd_prot1"/>
</dbReference>
<name>A0A4Q9DLE5_9BACL</name>
<dbReference type="OrthoDB" id="2650856at2"/>
<dbReference type="Gene3D" id="3.40.190.10">
    <property type="entry name" value="Periplasmic binding protein-like II"/>
    <property type="match status" value="2"/>
</dbReference>
<evidence type="ECO:0000256" key="2">
    <source>
        <dbReference type="SAM" id="SignalP"/>
    </source>
</evidence>
<proteinExistence type="predicted"/>